<sequence length="214" mass="22443">MRRFASISVALFVVAGVMTAVPASAATISNGVKCTKLNQTTTVGGRKYKCTKNPMSTSTAKTWLSTDCLLAANNFVKAKVDTAALVAKYAAQIPELDLTIVSTKALIAETQVKLDKSLLNLTETKDKLAKVLLLTVPVDVVAAAKLAQAKLDLATAINAWTASSKAYTSQVKQLEGSVKFLEASKLAATNKPAQLAPAVASTKETAQLICTKGL</sequence>
<protein>
    <submittedName>
        <fullName evidence="1">Unannotated protein</fullName>
    </submittedName>
</protein>
<accession>A0A6J7W0U0</accession>
<organism evidence="1">
    <name type="scientific">freshwater metagenome</name>
    <dbReference type="NCBI Taxonomy" id="449393"/>
    <lineage>
        <taxon>unclassified sequences</taxon>
        <taxon>metagenomes</taxon>
        <taxon>ecological metagenomes</taxon>
    </lineage>
</organism>
<reference evidence="1" key="1">
    <citation type="submission" date="2020-05" db="EMBL/GenBank/DDBJ databases">
        <authorList>
            <person name="Chiriac C."/>
            <person name="Salcher M."/>
            <person name="Ghai R."/>
            <person name="Kavagutti S V."/>
        </authorList>
    </citation>
    <scope>NUCLEOTIDE SEQUENCE</scope>
</reference>
<name>A0A6J7W0U0_9ZZZZ</name>
<proteinExistence type="predicted"/>
<evidence type="ECO:0000313" key="1">
    <source>
        <dbReference type="EMBL" id="CAB5123021.1"/>
    </source>
</evidence>
<dbReference type="AlphaFoldDB" id="A0A6J7W0U0"/>
<gene>
    <name evidence="1" type="ORF">UFOPK4410_01157</name>
</gene>
<dbReference type="EMBL" id="CAFBRV010000156">
    <property type="protein sequence ID" value="CAB5123021.1"/>
    <property type="molecule type" value="Genomic_DNA"/>
</dbReference>